<dbReference type="InterPro" id="IPR002035">
    <property type="entry name" value="VWF_A"/>
</dbReference>
<proteinExistence type="predicted"/>
<protein>
    <recommendedName>
        <fullName evidence="1">VWFA domain-containing protein</fullName>
    </recommendedName>
</protein>
<sequence>VDYPDHIVLLSDGKENDVRWISEVLPLILGNGTIVHVITIGADAAYEDMQDLAADTGGTYFHCFDPSSGDIPNDLAELYRSITEMIRPMERFFHARGSINPGNYKEFNLEVTDDMDTVEFVVHYNASIKPTSIELIDPDDISTILNLNDKAGMGHNVSRITTPKIGEWTIKIPVSGSSSELRYFVEGAAHSSVSMTLLTPPNGIISEGWGDCEPIGNPIPVLVSLTDTKEIKDVDVYMSVIPPGYKTPGSNTED</sequence>
<organism evidence="2">
    <name type="scientific">marine sediment metagenome</name>
    <dbReference type="NCBI Taxonomy" id="412755"/>
    <lineage>
        <taxon>unclassified sequences</taxon>
        <taxon>metagenomes</taxon>
        <taxon>ecological metagenomes</taxon>
    </lineage>
</organism>
<dbReference type="AlphaFoldDB" id="X0W1E7"/>
<comment type="caution">
    <text evidence="2">The sequence shown here is derived from an EMBL/GenBank/DDBJ whole genome shotgun (WGS) entry which is preliminary data.</text>
</comment>
<feature type="non-terminal residue" evidence="2">
    <location>
        <position position="254"/>
    </location>
</feature>
<evidence type="ECO:0000259" key="1">
    <source>
        <dbReference type="PROSITE" id="PS50234"/>
    </source>
</evidence>
<dbReference type="SUPFAM" id="SSF53300">
    <property type="entry name" value="vWA-like"/>
    <property type="match status" value="1"/>
</dbReference>
<dbReference type="InterPro" id="IPR036465">
    <property type="entry name" value="vWFA_dom_sf"/>
</dbReference>
<accession>X0W1E7</accession>
<dbReference type="EMBL" id="BARS01039910">
    <property type="protein sequence ID" value="GAG24375.1"/>
    <property type="molecule type" value="Genomic_DNA"/>
</dbReference>
<evidence type="ECO:0000313" key="2">
    <source>
        <dbReference type="EMBL" id="GAG24375.1"/>
    </source>
</evidence>
<feature type="domain" description="VWFA" evidence="1">
    <location>
        <begin position="1"/>
        <end position="82"/>
    </location>
</feature>
<dbReference type="PROSITE" id="PS50234">
    <property type="entry name" value="VWFA"/>
    <property type="match status" value="1"/>
</dbReference>
<dbReference type="Gene3D" id="3.40.50.410">
    <property type="entry name" value="von Willebrand factor, type A domain"/>
    <property type="match status" value="1"/>
</dbReference>
<gene>
    <name evidence="2" type="ORF">S01H1_60914</name>
</gene>
<feature type="non-terminal residue" evidence="2">
    <location>
        <position position="1"/>
    </location>
</feature>
<name>X0W1E7_9ZZZZ</name>
<reference evidence="2" key="1">
    <citation type="journal article" date="2014" name="Front. Microbiol.">
        <title>High frequency of phylogenetically diverse reductive dehalogenase-homologous genes in deep subseafloor sedimentary metagenomes.</title>
        <authorList>
            <person name="Kawai M."/>
            <person name="Futagami T."/>
            <person name="Toyoda A."/>
            <person name="Takaki Y."/>
            <person name="Nishi S."/>
            <person name="Hori S."/>
            <person name="Arai W."/>
            <person name="Tsubouchi T."/>
            <person name="Morono Y."/>
            <person name="Uchiyama I."/>
            <person name="Ito T."/>
            <person name="Fujiyama A."/>
            <person name="Inagaki F."/>
            <person name="Takami H."/>
        </authorList>
    </citation>
    <scope>NUCLEOTIDE SEQUENCE</scope>
    <source>
        <strain evidence="2">Expedition CK06-06</strain>
    </source>
</reference>